<name>A0A2P8E0W7_9ACTN</name>
<evidence type="ECO:0000313" key="2">
    <source>
        <dbReference type="Proteomes" id="UP000243528"/>
    </source>
</evidence>
<dbReference type="GO" id="GO:0016740">
    <property type="term" value="F:transferase activity"/>
    <property type="evidence" value="ECO:0007669"/>
    <property type="project" value="UniProtKB-KW"/>
</dbReference>
<keyword evidence="2" id="KW-1185">Reference proteome</keyword>
<dbReference type="SUPFAM" id="SSF52540">
    <property type="entry name" value="P-loop containing nucleoside triphosphate hydrolases"/>
    <property type="match status" value="1"/>
</dbReference>
<evidence type="ECO:0000313" key="1">
    <source>
        <dbReference type="EMBL" id="PSL03113.1"/>
    </source>
</evidence>
<sequence>MVTRMFFRRRRSTQSEPVFVGGTGRSGTTVIARLIGKHSRYHLIPIEARFHCEAGGLPSVIAGKMSIEDFRDRLVGHYFERTASNGGSRGLHLADVHREDMERAVDRFVKKFGSGSSAAARDLMSTIFDPVAERAGATAWVEMTPPNVEQQALLESMFPSSKTIHIVRDGRDVAVSVASKPWGPNDPFKALQWWGERLRAAELNAPSDGYTLLVGFEALIANDRERQFDRVCEFLDITPEDTMREFFAESMTPTRAKVGRWRADIPEAEHEQFEETYRAVVDKLHADGVTSAAVLST</sequence>
<accession>A0A2P8E0W7</accession>
<gene>
    <name evidence="1" type="ORF">CLV30_10825</name>
</gene>
<keyword evidence="1" id="KW-0808">Transferase</keyword>
<organism evidence="1 2">
    <name type="scientific">Haloactinopolyspora alba</name>
    <dbReference type="NCBI Taxonomy" id="648780"/>
    <lineage>
        <taxon>Bacteria</taxon>
        <taxon>Bacillati</taxon>
        <taxon>Actinomycetota</taxon>
        <taxon>Actinomycetes</taxon>
        <taxon>Jiangellales</taxon>
        <taxon>Jiangellaceae</taxon>
        <taxon>Haloactinopolyspora</taxon>
    </lineage>
</organism>
<proteinExistence type="predicted"/>
<dbReference type="InterPro" id="IPR027417">
    <property type="entry name" value="P-loop_NTPase"/>
</dbReference>
<reference evidence="1 2" key="1">
    <citation type="submission" date="2018-03" db="EMBL/GenBank/DDBJ databases">
        <title>Genomic Encyclopedia of Archaeal and Bacterial Type Strains, Phase II (KMG-II): from individual species to whole genera.</title>
        <authorList>
            <person name="Goeker M."/>
        </authorList>
    </citation>
    <scope>NUCLEOTIDE SEQUENCE [LARGE SCALE GENOMIC DNA]</scope>
    <source>
        <strain evidence="1 2">DSM 45211</strain>
    </source>
</reference>
<protein>
    <submittedName>
        <fullName evidence="1">Sulfotransferase family protein</fullName>
    </submittedName>
</protein>
<dbReference type="Proteomes" id="UP000243528">
    <property type="component" value="Unassembled WGS sequence"/>
</dbReference>
<dbReference type="AlphaFoldDB" id="A0A2P8E0W7"/>
<dbReference type="Gene3D" id="3.40.50.300">
    <property type="entry name" value="P-loop containing nucleotide triphosphate hydrolases"/>
    <property type="match status" value="1"/>
</dbReference>
<comment type="caution">
    <text evidence="1">The sequence shown here is derived from an EMBL/GenBank/DDBJ whole genome shotgun (WGS) entry which is preliminary data.</text>
</comment>
<dbReference type="EMBL" id="PYGE01000008">
    <property type="protein sequence ID" value="PSL03113.1"/>
    <property type="molecule type" value="Genomic_DNA"/>
</dbReference>
<dbReference type="Pfam" id="PF13469">
    <property type="entry name" value="Sulfotransfer_3"/>
    <property type="match status" value="1"/>
</dbReference>